<organism evidence="1 2">
    <name type="scientific">Araneus ventricosus</name>
    <name type="common">Orbweaver spider</name>
    <name type="synonym">Epeira ventricosa</name>
    <dbReference type="NCBI Taxonomy" id="182803"/>
    <lineage>
        <taxon>Eukaryota</taxon>
        <taxon>Metazoa</taxon>
        <taxon>Ecdysozoa</taxon>
        <taxon>Arthropoda</taxon>
        <taxon>Chelicerata</taxon>
        <taxon>Arachnida</taxon>
        <taxon>Araneae</taxon>
        <taxon>Araneomorphae</taxon>
        <taxon>Entelegynae</taxon>
        <taxon>Araneoidea</taxon>
        <taxon>Araneidae</taxon>
        <taxon>Araneus</taxon>
    </lineage>
</organism>
<sequence>MRYHRFKRCRLPEIFGSQLEGRLGRSGFLLRFAPRHRQKPQFIGVLWESNKWQAKSMRIAGLAFSARAQVGGEFLGRILNQNRLADSF</sequence>
<evidence type="ECO:0000313" key="1">
    <source>
        <dbReference type="EMBL" id="GBN80305.1"/>
    </source>
</evidence>
<dbReference type="EMBL" id="BGPR01018849">
    <property type="protein sequence ID" value="GBN80305.1"/>
    <property type="molecule type" value="Genomic_DNA"/>
</dbReference>
<protein>
    <submittedName>
        <fullName evidence="1">Uncharacterized protein</fullName>
    </submittedName>
</protein>
<keyword evidence="2" id="KW-1185">Reference proteome</keyword>
<evidence type="ECO:0000313" key="2">
    <source>
        <dbReference type="Proteomes" id="UP000499080"/>
    </source>
</evidence>
<proteinExistence type="predicted"/>
<dbReference type="Proteomes" id="UP000499080">
    <property type="component" value="Unassembled WGS sequence"/>
</dbReference>
<comment type="caution">
    <text evidence="1">The sequence shown here is derived from an EMBL/GenBank/DDBJ whole genome shotgun (WGS) entry which is preliminary data.</text>
</comment>
<reference evidence="1 2" key="1">
    <citation type="journal article" date="2019" name="Sci. Rep.">
        <title>Orb-weaving spider Araneus ventricosus genome elucidates the spidroin gene catalogue.</title>
        <authorList>
            <person name="Kono N."/>
            <person name="Nakamura H."/>
            <person name="Ohtoshi R."/>
            <person name="Moran D.A.P."/>
            <person name="Shinohara A."/>
            <person name="Yoshida Y."/>
            <person name="Fujiwara M."/>
            <person name="Mori M."/>
            <person name="Tomita M."/>
            <person name="Arakawa K."/>
        </authorList>
    </citation>
    <scope>NUCLEOTIDE SEQUENCE [LARGE SCALE GENOMIC DNA]</scope>
</reference>
<dbReference type="AlphaFoldDB" id="A0A4Y2RZ79"/>
<gene>
    <name evidence="1" type="ORF">AVEN_188640_1</name>
</gene>
<accession>A0A4Y2RZ79</accession>
<name>A0A4Y2RZ79_ARAVE</name>